<evidence type="ECO:0000313" key="1">
    <source>
        <dbReference type="EMBL" id="OGK45799.1"/>
    </source>
</evidence>
<gene>
    <name evidence="1" type="ORF">A3A93_00475</name>
</gene>
<protein>
    <submittedName>
        <fullName evidence="1">Uncharacterized protein</fullName>
    </submittedName>
</protein>
<name>A0A1F7IR13_9BACT</name>
<accession>A0A1F7IR13</accession>
<organism evidence="1 2">
    <name type="scientific">Candidatus Roizmanbacteria bacterium RIFCSPLOWO2_01_FULL_38_12</name>
    <dbReference type="NCBI Taxonomy" id="1802061"/>
    <lineage>
        <taxon>Bacteria</taxon>
        <taxon>Candidatus Roizmaniibacteriota</taxon>
    </lineage>
</organism>
<sequence>MRRIFDSILSLKAKINKLFHYEALNSHNKMVNNYYGTVNFIGKQDKDISKRINLKINYLSSTISNKKGKKKE</sequence>
<dbReference type="STRING" id="1802061.A3A93_00475"/>
<reference evidence="1 2" key="1">
    <citation type="journal article" date="2016" name="Nat. Commun.">
        <title>Thousands of microbial genomes shed light on interconnected biogeochemical processes in an aquifer system.</title>
        <authorList>
            <person name="Anantharaman K."/>
            <person name="Brown C.T."/>
            <person name="Hug L.A."/>
            <person name="Sharon I."/>
            <person name="Castelle C.J."/>
            <person name="Probst A.J."/>
            <person name="Thomas B.C."/>
            <person name="Singh A."/>
            <person name="Wilkins M.J."/>
            <person name="Karaoz U."/>
            <person name="Brodie E.L."/>
            <person name="Williams K.H."/>
            <person name="Hubbard S.S."/>
            <person name="Banfield J.F."/>
        </authorList>
    </citation>
    <scope>NUCLEOTIDE SEQUENCE [LARGE SCALE GENOMIC DNA]</scope>
</reference>
<dbReference type="AlphaFoldDB" id="A0A1F7IR13"/>
<evidence type="ECO:0000313" key="2">
    <source>
        <dbReference type="Proteomes" id="UP000177141"/>
    </source>
</evidence>
<dbReference type="EMBL" id="MGAL01000049">
    <property type="protein sequence ID" value="OGK45799.1"/>
    <property type="molecule type" value="Genomic_DNA"/>
</dbReference>
<proteinExistence type="predicted"/>
<comment type="caution">
    <text evidence="1">The sequence shown here is derived from an EMBL/GenBank/DDBJ whole genome shotgun (WGS) entry which is preliminary data.</text>
</comment>
<dbReference type="Proteomes" id="UP000177141">
    <property type="component" value="Unassembled WGS sequence"/>
</dbReference>